<dbReference type="PANTHER" id="PTHR43065:SF49">
    <property type="entry name" value="HISTIDINE KINASE"/>
    <property type="match status" value="1"/>
</dbReference>
<comment type="catalytic activity">
    <reaction evidence="1">
        <text>ATP + protein L-histidine = ADP + protein N-phospho-L-histidine.</text>
        <dbReference type="EC" id="2.7.13.3"/>
    </reaction>
</comment>
<keyword evidence="3 4" id="KW-0597">Phosphoprotein</keyword>
<dbReference type="PANTHER" id="PTHR43065">
    <property type="entry name" value="SENSOR HISTIDINE KINASE"/>
    <property type="match status" value="1"/>
</dbReference>
<dbReference type="InterPro" id="IPR036890">
    <property type="entry name" value="HATPase_C_sf"/>
</dbReference>
<dbReference type="Pfam" id="PF00072">
    <property type="entry name" value="Response_reg"/>
    <property type="match status" value="1"/>
</dbReference>
<dbReference type="SUPFAM" id="SSF47384">
    <property type="entry name" value="Homodimeric domain of signal transducing histidine kinase"/>
    <property type="match status" value="1"/>
</dbReference>
<dbReference type="AlphaFoldDB" id="A0AA41Z328"/>
<protein>
    <recommendedName>
        <fullName evidence="2">histidine kinase</fullName>
        <ecNumber evidence="2">2.7.13.3</ecNumber>
    </recommendedName>
</protein>
<keyword evidence="8" id="KW-0547">Nucleotide-binding</keyword>
<comment type="caution">
    <text evidence="8">The sequence shown here is derived from an EMBL/GenBank/DDBJ whole genome shotgun (WGS) entry which is preliminary data.</text>
</comment>
<dbReference type="EC" id="2.7.13.3" evidence="2"/>
<gene>
    <name evidence="8" type="ORF">M8523_29570</name>
</gene>
<dbReference type="Proteomes" id="UP001165667">
    <property type="component" value="Unassembled WGS sequence"/>
</dbReference>
<keyword evidence="5" id="KW-0175">Coiled coil</keyword>
<dbReference type="InterPro" id="IPR005467">
    <property type="entry name" value="His_kinase_dom"/>
</dbReference>
<organism evidence="8 9">
    <name type="scientific">Lichenifustis flavocetrariae</name>
    <dbReference type="NCBI Taxonomy" id="2949735"/>
    <lineage>
        <taxon>Bacteria</taxon>
        <taxon>Pseudomonadati</taxon>
        <taxon>Pseudomonadota</taxon>
        <taxon>Alphaproteobacteria</taxon>
        <taxon>Hyphomicrobiales</taxon>
        <taxon>Lichenihabitantaceae</taxon>
        <taxon>Lichenifustis</taxon>
    </lineage>
</organism>
<dbReference type="RefSeq" id="WP_282588462.1">
    <property type="nucleotide sequence ID" value="NZ_JAMOIM010000039.1"/>
</dbReference>
<dbReference type="InterPro" id="IPR003661">
    <property type="entry name" value="HisK_dim/P_dom"/>
</dbReference>
<dbReference type="InterPro" id="IPR003594">
    <property type="entry name" value="HATPase_dom"/>
</dbReference>
<name>A0AA41Z328_9HYPH</name>
<proteinExistence type="predicted"/>
<accession>A0AA41Z328</accession>
<dbReference type="Gene3D" id="3.40.50.2300">
    <property type="match status" value="1"/>
</dbReference>
<feature type="domain" description="Response regulatory" evidence="7">
    <location>
        <begin position="444"/>
        <end position="557"/>
    </location>
</feature>
<dbReference type="GO" id="GO:0000155">
    <property type="term" value="F:phosphorelay sensor kinase activity"/>
    <property type="evidence" value="ECO:0007669"/>
    <property type="project" value="InterPro"/>
</dbReference>
<evidence type="ECO:0000256" key="3">
    <source>
        <dbReference type="ARBA" id="ARBA00022553"/>
    </source>
</evidence>
<feature type="domain" description="Histidine kinase" evidence="6">
    <location>
        <begin position="201"/>
        <end position="422"/>
    </location>
</feature>
<evidence type="ECO:0000313" key="9">
    <source>
        <dbReference type="Proteomes" id="UP001165667"/>
    </source>
</evidence>
<evidence type="ECO:0000313" key="8">
    <source>
        <dbReference type="EMBL" id="MCW6512086.1"/>
    </source>
</evidence>
<dbReference type="SMART" id="SM00388">
    <property type="entry name" value="HisKA"/>
    <property type="match status" value="1"/>
</dbReference>
<evidence type="ECO:0000259" key="7">
    <source>
        <dbReference type="PROSITE" id="PS50110"/>
    </source>
</evidence>
<evidence type="ECO:0000256" key="4">
    <source>
        <dbReference type="PROSITE-ProRule" id="PRU00169"/>
    </source>
</evidence>
<feature type="coiled-coil region" evidence="5">
    <location>
        <begin position="165"/>
        <end position="192"/>
    </location>
</feature>
<evidence type="ECO:0000256" key="5">
    <source>
        <dbReference type="SAM" id="Coils"/>
    </source>
</evidence>
<dbReference type="GO" id="GO:0005524">
    <property type="term" value="F:ATP binding"/>
    <property type="evidence" value="ECO:0007669"/>
    <property type="project" value="UniProtKB-KW"/>
</dbReference>
<dbReference type="Pfam" id="PF00512">
    <property type="entry name" value="HisKA"/>
    <property type="match status" value="1"/>
</dbReference>
<dbReference type="PRINTS" id="PR00344">
    <property type="entry name" value="BCTRLSENSOR"/>
</dbReference>
<dbReference type="InterPro" id="IPR001789">
    <property type="entry name" value="Sig_transdc_resp-reg_receiver"/>
</dbReference>
<dbReference type="EMBL" id="JAMOIM010000039">
    <property type="protein sequence ID" value="MCW6512086.1"/>
    <property type="molecule type" value="Genomic_DNA"/>
</dbReference>
<keyword evidence="8" id="KW-0067">ATP-binding</keyword>
<sequence length="568" mass="61132">MTALEEATSRVLILAPIGRDGPASAEVLRRAGMSVEICRDLVDLVARIQVGAAAVFVAEEALVGKDLSPLIAWVEGQPPWSDLPFVMLTSRQARPPLLAWRQATVRTLRNVSLLERPVQALNLTSMVSAAVRSRIRQYEVRVFLRAQSHAAEALEARVVERTKALAAANSALRDEMAERERVEESLRQSQKMEAIGQLTGGVAHDFNNLLTVIRSSVDLLKRPDLAEERRRRYVEAISDTTTRASKLTSQLLAFARRQSLKPEVFGVLNSVHTVADMVAPLTGSRIAIDKRLPDAACFINADPSQFDTSLINLAVNARDAMDGEGRLTIIVEPASRIPAARAHPEVWGAFVAVSVSDTGSGIASGDLERIFEPFFTTKSVGQGTGLGLSQVFGFAKQSGGSVAVESEVGRGTTFTLYLPSVKEPAVETDAAPVPAPLVAGHGTSVLLVEDNADVGAFSVQALQELGYRTTLACDAAQALSVLELTADAFDIMFSDVMMPGMNGIELGQKVRRLHPDLPVVLTSGYSQVLAQDGSHGFELLHKPYSIEDLSRVLQKAAEGSRAKPTRTA</sequence>
<dbReference type="SMART" id="SM00387">
    <property type="entry name" value="HATPase_c"/>
    <property type="match status" value="1"/>
</dbReference>
<evidence type="ECO:0000256" key="1">
    <source>
        <dbReference type="ARBA" id="ARBA00000085"/>
    </source>
</evidence>
<dbReference type="Gene3D" id="3.30.565.10">
    <property type="entry name" value="Histidine kinase-like ATPase, C-terminal domain"/>
    <property type="match status" value="1"/>
</dbReference>
<dbReference type="SMART" id="SM00448">
    <property type="entry name" value="REC"/>
    <property type="match status" value="1"/>
</dbReference>
<dbReference type="Gene3D" id="1.10.287.130">
    <property type="match status" value="1"/>
</dbReference>
<dbReference type="PROSITE" id="PS50109">
    <property type="entry name" value="HIS_KIN"/>
    <property type="match status" value="1"/>
</dbReference>
<dbReference type="InterPro" id="IPR011006">
    <property type="entry name" value="CheY-like_superfamily"/>
</dbReference>
<dbReference type="CDD" id="cd00082">
    <property type="entry name" value="HisKA"/>
    <property type="match status" value="1"/>
</dbReference>
<dbReference type="SUPFAM" id="SSF52172">
    <property type="entry name" value="CheY-like"/>
    <property type="match status" value="1"/>
</dbReference>
<dbReference type="InterPro" id="IPR004358">
    <property type="entry name" value="Sig_transdc_His_kin-like_C"/>
</dbReference>
<dbReference type="SUPFAM" id="SSF55874">
    <property type="entry name" value="ATPase domain of HSP90 chaperone/DNA topoisomerase II/histidine kinase"/>
    <property type="match status" value="1"/>
</dbReference>
<keyword evidence="9" id="KW-1185">Reference proteome</keyword>
<dbReference type="InterPro" id="IPR036097">
    <property type="entry name" value="HisK_dim/P_sf"/>
</dbReference>
<dbReference type="Pfam" id="PF02518">
    <property type="entry name" value="HATPase_c"/>
    <property type="match status" value="1"/>
</dbReference>
<feature type="modified residue" description="4-aspartylphosphate" evidence="4">
    <location>
        <position position="495"/>
    </location>
</feature>
<dbReference type="PROSITE" id="PS50110">
    <property type="entry name" value="RESPONSE_REGULATORY"/>
    <property type="match status" value="1"/>
</dbReference>
<evidence type="ECO:0000259" key="6">
    <source>
        <dbReference type="PROSITE" id="PS50109"/>
    </source>
</evidence>
<reference evidence="8" key="1">
    <citation type="submission" date="2022-05" db="EMBL/GenBank/DDBJ databases">
        <authorList>
            <person name="Pankratov T."/>
        </authorList>
    </citation>
    <scope>NUCLEOTIDE SEQUENCE</scope>
    <source>
        <strain evidence="8">BP6-180914</strain>
    </source>
</reference>
<evidence type="ECO:0000256" key="2">
    <source>
        <dbReference type="ARBA" id="ARBA00012438"/>
    </source>
</evidence>